<dbReference type="Pfam" id="PF00932">
    <property type="entry name" value="LTD"/>
    <property type="match status" value="2"/>
</dbReference>
<dbReference type="Gene3D" id="2.60.40.4070">
    <property type="match status" value="1"/>
</dbReference>
<dbReference type="PROSITE" id="PS51841">
    <property type="entry name" value="LTD"/>
    <property type="match status" value="1"/>
</dbReference>
<proteinExistence type="predicted"/>
<gene>
    <name evidence="4" type="ORF">LV85_01842</name>
</gene>
<evidence type="ECO:0000313" key="4">
    <source>
        <dbReference type="EMBL" id="PZX52540.1"/>
    </source>
</evidence>
<dbReference type="InterPro" id="IPR014755">
    <property type="entry name" value="Cu-Rt/internalin_Ig-like"/>
</dbReference>
<evidence type="ECO:0000313" key="5">
    <source>
        <dbReference type="Proteomes" id="UP000248882"/>
    </source>
</evidence>
<evidence type="ECO:0000256" key="1">
    <source>
        <dbReference type="ARBA" id="ARBA00022729"/>
    </source>
</evidence>
<feature type="domain" description="LTD" evidence="3">
    <location>
        <begin position="569"/>
        <end position="700"/>
    </location>
</feature>
<keyword evidence="2" id="KW-0812">Transmembrane</keyword>
<comment type="caution">
    <text evidence="4">The sequence shown here is derived from an EMBL/GenBank/DDBJ whole genome shotgun (WGS) entry which is preliminary data.</text>
</comment>
<organism evidence="4 5">
    <name type="scientific">Algoriphagus chordae</name>
    <dbReference type="NCBI Taxonomy" id="237019"/>
    <lineage>
        <taxon>Bacteria</taxon>
        <taxon>Pseudomonadati</taxon>
        <taxon>Bacteroidota</taxon>
        <taxon>Cytophagia</taxon>
        <taxon>Cytophagales</taxon>
        <taxon>Cyclobacteriaceae</taxon>
        <taxon>Algoriphagus</taxon>
    </lineage>
</organism>
<dbReference type="InterPro" id="IPR001322">
    <property type="entry name" value="Lamin_tail_dom"/>
</dbReference>
<keyword evidence="5" id="KW-1185">Reference proteome</keyword>
<sequence length="860" mass="96433">MWFAIILNIILSLDFLIEMLVVGLIFIWQMIFFTVFAVSDKSQVEFNSRIQDFESDFSIISYPDEFLPDWYANEIRSTSSRIYQLRGLGRNGSKALAVQPISTFDGELIIRLSPKGLKDPKVRFWARSVKNGSGDRPAQVYYRWGGKLESGYTERKVLGGANEFGNEDQEFRMFELDVPEEYQAVEEVFLMVEIHCGPGTGTCAKWLMDDFEFGEFVVDRTAPMVVRVQGYDDNQVEVQFDEAVDPVFSEFLHNYKLDGQEPEVVRLNADSLVYLTFSEELELGNYYDLEIAQVPDLEGNFLQDTVISFQFFDPSAILPKALLINEIMPAPKADLDLPNVEYVEIFHAGEYAIRLEGVSWSNSKSTVILKEKWVQPGDYLLLIPENQTLLLMEYGEIIPIRSWPTLLNSGDQLSLQDDQGKPIDRIAYTTNSWRGTEYSSGGYSLEVANPFYACEQSDLLKPSIDPLRGTPGRQNSIFDLTPDENPPLLNRVEFSSSKSLILSFSKPILSGFDPVNFVFEPSLQIDSIAQSSSKEIQIFLAEDLTANTIYRLRINGLTDCSGNGFLQTEPFQFVLPVQAEKGEVLINELLFNPKAGSPKFVELINVTDNYLDIQDWKLANFDEMGEVAQVKQLGESSLILPPRGYLAITTSPDMLKLDYARSSMGAFVHIATLPSYPIAGGTVVLLDATGNIAETFPYSEELHHPLLKDPKGVSLERLSTQSAASLSANWYSASAVEEYATPGRKNSQVISGEFEAELIQIDPEVFDPEGSNGNTFTTIRYELDQAGWVGSFRIYSTTGQLIQVLAENEILGTAGLFTWAGTDSQGKVLRSGYYVLLIELYDLTGEMRVIRKTIVIATKL</sequence>
<feature type="transmembrane region" description="Helical" evidence="2">
    <location>
        <begin position="15"/>
        <end position="38"/>
    </location>
</feature>
<dbReference type="AlphaFoldDB" id="A0A2W7R2R6"/>
<evidence type="ECO:0000256" key="2">
    <source>
        <dbReference type="SAM" id="Phobius"/>
    </source>
</evidence>
<protein>
    <submittedName>
        <fullName evidence="4">Lamin tail-like protein</fullName>
    </submittedName>
</protein>
<keyword evidence="1" id="KW-0732">Signal</keyword>
<dbReference type="Proteomes" id="UP000248882">
    <property type="component" value="Unassembled WGS sequence"/>
</dbReference>
<accession>A0A2W7R2R6</accession>
<keyword evidence="2" id="KW-1133">Transmembrane helix</keyword>
<dbReference type="EMBL" id="QKZT01000007">
    <property type="protein sequence ID" value="PZX52540.1"/>
    <property type="molecule type" value="Genomic_DNA"/>
</dbReference>
<keyword evidence="2" id="KW-0472">Membrane</keyword>
<dbReference type="Gene3D" id="2.60.40.1220">
    <property type="match status" value="2"/>
</dbReference>
<name>A0A2W7R2R6_9BACT</name>
<evidence type="ECO:0000259" key="3">
    <source>
        <dbReference type="PROSITE" id="PS51841"/>
    </source>
</evidence>
<reference evidence="4 5" key="1">
    <citation type="submission" date="2018-06" db="EMBL/GenBank/DDBJ databases">
        <title>Genomic Encyclopedia of Archaeal and Bacterial Type Strains, Phase II (KMG-II): from individual species to whole genera.</title>
        <authorList>
            <person name="Goeker M."/>
        </authorList>
    </citation>
    <scope>NUCLEOTIDE SEQUENCE [LARGE SCALE GENOMIC DNA]</scope>
    <source>
        <strain evidence="4 5">DSM 19830</strain>
    </source>
</reference>